<dbReference type="SUPFAM" id="SSF161098">
    <property type="entry name" value="MetI-like"/>
    <property type="match status" value="1"/>
</dbReference>
<feature type="transmembrane region" description="Helical" evidence="9">
    <location>
        <begin position="280"/>
        <end position="303"/>
    </location>
</feature>
<dbReference type="CDD" id="cd06261">
    <property type="entry name" value="TM_PBP2"/>
    <property type="match status" value="1"/>
</dbReference>
<dbReference type="GO" id="GO:0005886">
    <property type="term" value="C:plasma membrane"/>
    <property type="evidence" value="ECO:0007669"/>
    <property type="project" value="UniProtKB-SubCell"/>
</dbReference>
<keyword evidence="7 9" id="KW-1133">Transmembrane helix</keyword>
<feature type="transmembrane region" description="Helical" evidence="9">
    <location>
        <begin position="165"/>
        <end position="184"/>
    </location>
</feature>
<evidence type="ECO:0000256" key="6">
    <source>
        <dbReference type="ARBA" id="ARBA00022692"/>
    </source>
</evidence>
<feature type="transmembrane region" description="Helical" evidence="9">
    <location>
        <begin position="220"/>
        <end position="243"/>
    </location>
</feature>
<protein>
    <recommendedName>
        <fullName evidence="10">Phosphate transport system permease protein</fullName>
    </recommendedName>
</protein>
<evidence type="ECO:0000256" key="7">
    <source>
        <dbReference type="ARBA" id="ARBA00022989"/>
    </source>
</evidence>
<keyword evidence="8 9" id="KW-0472">Membrane</keyword>
<keyword evidence="4 10" id="KW-1003">Cell membrane</keyword>
<organism evidence="12 13">
    <name type="scientific">Aeropyrum pernix</name>
    <dbReference type="NCBI Taxonomy" id="56636"/>
    <lineage>
        <taxon>Archaea</taxon>
        <taxon>Thermoproteota</taxon>
        <taxon>Thermoprotei</taxon>
        <taxon>Desulfurococcales</taxon>
        <taxon>Desulfurococcaceae</taxon>
        <taxon>Aeropyrum</taxon>
    </lineage>
</organism>
<feature type="transmembrane region" description="Helical" evidence="9">
    <location>
        <begin position="116"/>
        <end position="137"/>
    </location>
</feature>
<proteinExistence type="inferred from homology"/>
<name>A0A401HBT8_AERPX</name>
<evidence type="ECO:0000256" key="3">
    <source>
        <dbReference type="ARBA" id="ARBA00022448"/>
    </source>
</evidence>
<dbReference type="Gene3D" id="1.10.3720.10">
    <property type="entry name" value="MetI-like"/>
    <property type="match status" value="1"/>
</dbReference>
<keyword evidence="3 9" id="KW-0813">Transport</keyword>
<keyword evidence="6 9" id="KW-0812">Transmembrane</keyword>
<dbReference type="GO" id="GO:0005315">
    <property type="term" value="F:phosphate transmembrane transporter activity"/>
    <property type="evidence" value="ECO:0007669"/>
    <property type="project" value="InterPro"/>
</dbReference>
<dbReference type="Pfam" id="PF00528">
    <property type="entry name" value="BPD_transp_1"/>
    <property type="match status" value="1"/>
</dbReference>
<evidence type="ECO:0000256" key="10">
    <source>
        <dbReference type="RuleBase" id="RU363054"/>
    </source>
</evidence>
<comment type="caution">
    <text evidence="12">The sequence shown here is derived from an EMBL/GenBank/DDBJ whole genome shotgun (WGS) entry which is preliminary data.</text>
</comment>
<dbReference type="Proteomes" id="UP000291213">
    <property type="component" value="Unassembled WGS sequence"/>
</dbReference>
<evidence type="ECO:0000256" key="2">
    <source>
        <dbReference type="ARBA" id="ARBA00007069"/>
    </source>
</evidence>
<dbReference type="PROSITE" id="PS50928">
    <property type="entry name" value="ABC_TM1"/>
    <property type="match status" value="1"/>
</dbReference>
<dbReference type="PANTHER" id="PTHR30425">
    <property type="entry name" value="PHOSPHATE TRANSPORT SYSTEM PERMEASE PROTEIN PST"/>
    <property type="match status" value="1"/>
</dbReference>
<evidence type="ECO:0000256" key="9">
    <source>
        <dbReference type="RuleBase" id="RU363032"/>
    </source>
</evidence>
<dbReference type="RefSeq" id="WP_131160803.1">
    <property type="nucleotide sequence ID" value="NZ_BDMD01000141.1"/>
</dbReference>
<feature type="transmembrane region" description="Helical" evidence="9">
    <location>
        <begin position="66"/>
        <end position="95"/>
    </location>
</feature>
<gene>
    <name evidence="12" type="ORF">apy_16300</name>
</gene>
<dbReference type="PANTHER" id="PTHR30425:SF1">
    <property type="entry name" value="PHOSPHATE TRANSPORT SYSTEM PERMEASE PROTEIN PSTC"/>
    <property type="match status" value="1"/>
</dbReference>
<dbReference type="InterPro" id="IPR035906">
    <property type="entry name" value="MetI-like_sf"/>
</dbReference>
<dbReference type="NCBIfam" id="TIGR02138">
    <property type="entry name" value="phosphate_pstC"/>
    <property type="match status" value="1"/>
</dbReference>
<sequence>MASILYRDRPFFTILFTASVISASILVILFIVLLYYSAPAFQKYGLNLFLNSAWKSLETRPGDYGLLVPIAGTLVSAMLAVVIGLPASLSAVIFAEEVIPPTMYRVREAFNTIVDMMTGLPTIVYGLWGVTFLAPALKGTLLEWLYTYLSFIPLFSCKPLTGTTILTASLLLALMIVPFIYSVVRESYRQIPRTYREAALSLGTTKYEYTRIMLGMVRPAILAGVLIGFGRAAGETVAVALVVGNTFNMPTCLLAPSYTVSSLIANQFANASLYPYMTNVLVAGGLFLLALGIVTNILGLSYLRKVRFYV</sequence>
<keyword evidence="5 10" id="KW-0592">Phosphate transport</keyword>
<dbReference type="InterPro" id="IPR051124">
    <property type="entry name" value="Phosphate_Transport_Permease"/>
</dbReference>
<reference evidence="12 13" key="1">
    <citation type="submission" date="2017-02" db="EMBL/GenBank/DDBJ databases">
        <title>isolation and characterization of a novel temperate virus Aeropyrum globular virus 1 infecting hyperthermophilic archaeon Aeropyrum.</title>
        <authorList>
            <person name="Yumiya M."/>
            <person name="Yoshida T."/>
            <person name="Sako Y."/>
        </authorList>
    </citation>
    <scope>NUCLEOTIDE SEQUENCE [LARGE SCALE GENOMIC DNA]</scope>
    <source>
        <strain evidence="12 13">YK1-12-2013</strain>
    </source>
</reference>
<feature type="transmembrane region" description="Helical" evidence="9">
    <location>
        <begin position="12"/>
        <end position="36"/>
    </location>
</feature>
<dbReference type="OrthoDB" id="338493at2157"/>
<accession>A0A401HBT8</accession>
<comment type="subcellular location">
    <subcellularLocation>
        <location evidence="1 9">Cell membrane</location>
        <topology evidence="1 9">Multi-pass membrane protein</topology>
    </subcellularLocation>
</comment>
<evidence type="ECO:0000256" key="4">
    <source>
        <dbReference type="ARBA" id="ARBA00022475"/>
    </source>
</evidence>
<evidence type="ECO:0000313" key="12">
    <source>
        <dbReference type="EMBL" id="GBF09905.1"/>
    </source>
</evidence>
<dbReference type="InterPro" id="IPR000515">
    <property type="entry name" value="MetI-like"/>
</dbReference>
<comment type="function">
    <text evidence="10">Part of the binding-protein-dependent transport system for phosphate; probably responsible for the translocation of the substrate across the membrane.</text>
</comment>
<evidence type="ECO:0000313" key="13">
    <source>
        <dbReference type="Proteomes" id="UP000291213"/>
    </source>
</evidence>
<evidence type="ECO:0000256" key="1">
    <source>
        <dbReference type="ARBA" id="ARBA00004651"/>
    </source>
</evidence>
<evidence type="ECO:0000259" key="11">
    <source>
        <dbReference type="PROSITE" id="PS50928"/>
    </source>
</evidence>
<evidence type="ECO:0000256" key="8">
    <source>
        <dbReference type="ARBA" id="ARBA00023136"/>
    </source>
</evidence>
<dbReference type="EMBL" id="BDMD01000141">
    <property type="protein sequence ID" value="GBF09905.1"/>
    <property type="molecule type" value="Genomic_DNA"/>
</dbReference>
<dbReference type="InterPro" id="IPR011864">
    <property type="entry name" value="Phosphate_PstC"/>
</dbReference>
<dbReference type="GO" id="GO:0006817">
    <property type="term" value="P:phosphate ion transport"/>
    <property type="evidence" value="ECO:0007669"/>
    <property type="project" value="UniProtKB-KW"/>
</dbReference>
<feature type="domain" description="ABC transmembrane type-1" evidence="11">
    <location>
        <begin position="66"/>
        <end position="299"/>
    </location>
</feature>
<dbReference type="AlphaFoldDB" id="A0A401HBT8"/>
<evidence type="ECO:0000256" key="5">
    <source>
        <dbReference type="ARBA" id="ARBA00022592"/>
    </source>
</evidence>
<comment type="similarity">
    <text evidence="2 10">Belongs to the binding-protein-dependent transport system permease family. CysTW subfamily.</text>
</comment>